<dbReference type="RefSeq" id="WP_188740466.1">
    <property type="nucleotide sequence ID" value="NZ_BMII01000032.1"/>
</dbReference>
<proteinExistence type="predicted"/>
<dbReference type="InterPro" id="IPR011856">
    <property type="entry name" value="tRNA_endonuc-like_dom_sf"/>
</dbReference>
<reference evidence="3" key="1">
    <citation type="journal article" date="2019" name="Int. J. Syst. Evol. Microbiol.">
        <title>The Global Catalogue of Microorganisms (GCM) 10K type strain sequencing project: providing services to taxonomists for standard genome sequencing and annotation.</title>
        <authorList>
            <consortium name="The Broad Institute Genomics Platform"/>
            <consortium name="The Broad Institute Genome Sequencing Center for Infectious Disease"/>
            <person name="Wu L."/>
            <person name="Ma J."/>
        </authorList>
    </citation>
    <scope>NUCLEOTIDE SEQUENCE [LARGE SCALE GENOMIC DNA]</scope>
    <source>
        <strain evidence="3">CGMCC 1.15339</strain>
    </source>
</reference>
<name>A0ABQ1JN89_9GAMM</name>
<gene>
    <name evidence="2" type="ORF">GCM10011607_33350</name>
</gene>
<sequence length="323" mass="36903">MMFGSLKKVPLRNVWSHEALDFTPWLAANIDSLGQALGLELELIKEEACVGDFSLDLLAKDLSTSKVAIIENQLTQTNHDHLGKLLTYAAGFDASFVIWVAEYIREEHRQALEWLNNRTDTETQFFAVVVEVLKIDDSKPAYNFKPIVFPNEWHKSRTKRSASNQASPKGEKYRNYFQSLIDELREKYHFTSARAGQPQNWYAFSSGISGSSFGANFCQGSKVRTELYIDRGDADQNMQLLQYLEKNKTTIENEFGCALSWESIEGKRATRVAIYKDGSIEKSSAAELELITQWHIKNLLKFKSVFTKHLKTFDHLNINTLID</sequence>
<evidence type="ECO:0000313" key="3">
    <source>
        <dbReference type="Proteomes" id="UP000617555"/>
    </source>
</evidence>
<accession>A0ABQ1JN89</accession>
<dbReference type="Proteomes" id="UP000617555">
    <property type="component" value="Unassembled WGS sequence"/>
</dbReference>
<protein>
    <recommendedName>
        <fullName evidence="1">DUF4268 domain-containing protein</fullName>
    </recommendedName>
</protein>
<dbReference type="InterPro" id="IPR025364">
    <property type="entry name" value="DUF4268"/>
</dbReference>
<dbReference type="Gene3D" id="3.40.1350.10">
    <property type="match status" value="1"/>
</dbReference>
<keyword evidence="3" id="KW-1185">Reference proteome</keyword>
<dbReference type="EMBL" id="BMII01000032">
    <property type="protein sequence ID" value="GGB70091.1"/>
    <property type="molecule type" value="Genomic_DNA"/>
</dbReference>
<comment type="caution">
    <text evidence="2">The sequence shown here is derived from an EMBL/GenBank/DDBJ whole genome shotgun (WGS) entry which is preliminary data.</text>
</comment>
<dbReference type="Pfam" id="PF14088">
    <property type="entry name" value="DUF4268"/>
    <property type="match status" value="1"/>
</dbReference>
<evidence type="ECO:0000313" key="2">
    <source>
        <dbReference type="EMBL" id="GGB70091.1"/>
    </source>
</evidence>
<organism evidence="2 3">
    <name type="scientific">Shewanella inventionis</name>
    <dbReference type="NCBI Taxonomy" id="1738770"/>
    <lineage>
        <taxon>Bacteria</taxon>
        <taxon>Pseudomonadati</taxon>
        <taxon>Pseudomonadota</taxon>
        <taxon>Gammaproteobacteria</taxon>
        <taxon>Alteromonadales</taxon>
        <taxon>Shewanellaceae</taxon>
        <taxon>Shewanella</taxon>
    </lineage>
</organism>
<feature type="domain" description="DUF4268" evidence="1">
    <location>
        <begin position="173"/>
        <end position="309"/>
    </location>
</feature>
<evidence type="ECO:0000259" key="1">
    <source>
        <dbReference type="Pfam" id="PF14088"/>
    </source>
</evidence>